<keyword evidence="2" id="KW-0472">Membrane</keyword>
<proteinExistence type="predicted"/>
<dbReference type="Proteomes" id="UP001271723">
    <property type="component" value="Unassembled WGS sequence"/>
</dbReference>
<dbReference type="EMBL" id="JARAVY010000009">
    <property type="protein sequence ID" value="MDX2911864.1"/>
    <property type="molecule type" value="Genomic_DNA"/>
</dbReference>
<feature type="compositionally biased region" description="Low complexity" evidence="1">
    <location>
        <begin position="168"/>
        <end position="183"/>
    </location>
</feature>
<feature type="region of interest" description="Disordered" evidence="1">
    <location>
        <begin position="155"/>
        <end position="183"/>
    </location>
</feature>
<evidence type="ECO:0000313" key="3">
    <source>
        <dbReference type="EMBL" id="MDX2911864.1"/>
    </source>
</evidence>
<feature type="transmembrane region" description="Helical" evidence="2">
    <location>
        <begin position="60"/>
        <end position="80"/>
    </location>
</feature>
<accession>A0ABU4L814</accession>
<evidence type="ECO:0000256" key="1">
    <source>
        <dbReference type="SAM" id="MobiDB-lite"/>
    </source>
</evidence>
<protein>
    <recommendedName>
        <fullName evidence="5">Integral membrane protein</fullName>
    </recommendedName>
</protein>
<keyword evidence="4" id="KW-1185">Reference proteome</keyword>
<organism evidence="3 4">
    <name type="scientific">Streptomyces griseiscabiei</name>
    <dbReference type="NCBI Taxonomy" id="2993540"/>
    <lineage>
        <taxon>Bacteria</taxon>
        <taxon>Bacillati</taxon>
        <taxon>Actinomycetota</taxon>
        <taxon>Actinomycetes</taxon>
        <taxon>Kitasatosporales</taxon>
        <taxon>Streptomycetaceae</taxon>
        <taxon>Streptomyces</taxon>
    </lineage>
</organism>
<evidence type="ECO:0000313" key="4">
    <source>
        <dbReference type="Proteomes" id="UP001271723"/>
    </source>
</evidence>
<comment type="caution">
    <text evidence="3">The sequence shown here is derived from an EMBL/GenBank/DDBJ whole genome shotgun (WGS) entry which is preliminary data.</text>
</comment>
<sequence length="183" mass="19774">MTPEELEERVSTLEVINGELDSRLARQSGSLSQIDTKSVFLVGFVATASQFLATQDYQRYVGAAAFAAYAVAFAAGLSAFRIRDYDDLKPREVLDHNGREPKSKVLMGLAATRIHIFESNATKLDRKARSWTIGLWALVIGLVLSTVSLVLHTDPHDRHTEPGSGSGTAVTPAPSAPTPAKSH</sequence>
<keyword evidence="2" id="KW-1133">Transmembrane helix</keyword>
<keyword evidence="2" id="KW-0812">Transmembrane</keyword>
<feature type="transmembrane region" description="Helical" evidence="2">
    <location>
        <begin position="133"/>
        <end position="151"/>
    </location>
</feature>
<name>A0ABU4L814_9ACTN</name>
<dbReference type="RefSeq" id="WP_267299757.1">
    <property type="nucleotide sequence ID" value="NZ_JAGJBZ010000003.1"/>
</dbReference>
<evidence type="ECO:0008006" key="5">
    <source>
        <dbReference type="Google" id="ProtNLM"/>
    </source>
</evidence>
<evidence type="ECO:0000256" key="2">
    <source>
        <dbReference type="SAM" id="Phobius"/>
    </source>
</evidence>
<reference evidence="3 4" key="1">
    <citation type="journal article" date="2023" name="Microb. Genom.">
        <title>Mesoterricola silvestris gen. nov., sp. nov., Mesoterricola sediminis sp. nov., Geothrix oryzae sp. nov., Geothrix edaphica sp. nov., Geothrix rubra sp. nov., and Geothrix limicola sp. nov., six novel members of Acidobacteriota isolated from soils.</title>
        <authorList>
            <person name="Weisberg A.J."/>
            <person name="Pearce E."/>
            <person name="Kramer C.G."/>
            <person name="Chang J.H."/>
            <person name="Clarke C.R."/>
        </authorList>
    </citation>
    <scope>NUCLEOTIDE SEQUENCE [LARGE SCALE GENOMIC DNA]</scope>
    <source>
        <strain evidence="3 4">NRRL_B-2795</strain>
    </source>
</reference>
<gene>
    <name evidence="3" type="ORF">PV517_24665</name>
</gene>